<comment type="caution">
    <text evidence="1">The sequence shown here is derived from an EMBL/GenBank/DDBJ whole genome shotgun (WGS) entry which is preliminary data.</text>
</comment>
<evidence type="ECO:0000313" key="2">
    <source>
        <dbReference type="Proteomes" id="UP001154282"/>
    </source>
</evidence>
<keyword evidence="2" id="KW-1185">Reference proteome</keyword>
<dbReference type="AlphaFoldDB" id="A0AAV0LAU1"/>
<dbReference type="Proteomes" id="UP001154282">
    <property type="component" value="Unassembled WGS sequence"/>
</dbReference>
<evidence type="ECO:0000313" key="1">
    <source>
        <dbReference type="EMBL" id="CAI0431607.1"/>
    </source>
</evidence>
<name>A0AAV0LAU1_9ROSI</name>
<sequence>MVNMDHPYLVALRSITEMEREAYFWASLRFFRLHCGDFMREAVVHPQ</sequence>
<dbReference type="EMBL" id="CAMGYJ010000006">
    <property type="protein sequence ID" value="CAI0431607.1"/>
    <property type="molecule type" value="Genomic_DNA"/>
</dbReference>
<gene>
    <name evidence="1" type="ORF">LITE_LOCUS23088</name>
</gene>
<reference evidence="1" key="1">
    <citation type="submission" date="2022-08" db="EMBL/GenBank/DDBJ databases">
        <authorList>
            <person name="Gutierrez-Valencia J."/>
        </authorList>
    </citation>
    <scope>NUCLEOTIDE SEQUENCE</scope>
</reference>
<organism evidence="1 2">
    <name type="scientific">Linum tenue</name>
    <dbReference type="NCBI Taxonomy" id="586396"/>
    <lineage>
        <taxon>Eukaryota</taxon>
        <taxon>Viridiplantae</taxon>
        <taxon>Streptophyta</taxon>
        <taxon>Embryophyta</taxon>
        <taxon>Tracheophyta</taxon>
        <taxon>Spermatophyta</taxon>
        <taxon>Magnoliopsida</taxon>
        <taxon>eudicotyledons</taxon>
        <taxon>Gunneridae</taxon>
        <taxon>Pentapetalae</taxon>
        <taxon>rosids</taxon>
        <taxon>fabids</taxon>
        <taxon>Malpighiales</taxon>
        <taxon>Linaceae</taxon>
        <taxon>Linum</taxon>
    </lineage>
</organism>
<protein>
    <submittedName>
        <fullName evidence="1">Uncharacterized protein</fullName>
    </submittedName>
</protein>
<proteinExistence type="predicted"/>
<accession>A0AAV0LAU1</accession>